<dbReference type="InterPro" id="IPR016197">
    <property type="entry name" value="Chromo-like_dom_sf"/>
</dbReference>
<organism evidence="5 6">
    <name type="scientific">Dictyostelium purpureum</name>
    <name type="common">Slime mold</name>
    <dbReference type="NCBI Taxonomy" id="5786"/>
    <lineage>
        <taxon>Eukaryota</taxon>
        <taxon>Amoebozoa</taxon>
        <taxon>Evosea</taxon>
        <taxon>Eumycetozoa</taxon>
        <taxon>Dictyostelia</taxon>
        <taxon>Dictyosteliales</taxon>
        <taxon>Dictyosteliaceae</taxon>
        <taxon>Dictyostelium</taxon>
    </lineage>
</organism>
<protein>
    <recommendedName>
        <fullName evidence="1">Chromo domain-containing protein</fullName>
    </recommendedName>
</protein>
<proteinExistence type="predicted"/>
<reference evidence="6" key="2">
    <citation type="journal article" date="2011" name="Genome Biol.">
        <title>Comparative genomics of the social amoebae Dictyostelium discoideum and Dictyostelium purpureum.</title>
        <authorList>
            <consortium name="US DOE Joint Genome Institute (JGI-PGF)"/>
            <person name="Sucgang R."/>
            <person name="Kuo A."/>
            <person name="Tian X."/>
            <person name="Salerno W."/>
            <person name="Parikh A."/>
            <person name="Feasley C.L."/>
            <person name="Dalin E."/>
            <person name="Tu H."/>
            <person name="Huang E."/>
            <person name="Barry K."/>
            <person name="Lindquist E."/>
            <person name="Shapiro H."/>
            <person name="Bruce D."/>
            <person name="Schmutz J."/>
            <person name="Salamov A."/>
            <person name="Fey P."/>
            <person name="Gaudet P."/>
            <person name="Anjard C."/>
            <person name="Babu M.M."/>
            <person name="Basu S."/>
            <person name="Bushmanova Y."/>
            <person name="van der Wel H."/>
            <person name="Katoh-Kurasawa M."/>
            <person name="Dinh C."/>
            <person name="Coutinho P.M."/>
            <person name="Saito T."/>
            <person name="Elias M."/>
            <person name="Schaap P."/>
            <person name="Kay R.R."/>
            <person name="Henrissat B."/>
            <person name="Eichinger L."/>
            <person name="Rivero F."/>
            <person name="Putnam N.H."/>
            <person name="West C.M."/>
            <person name="Loomis W.F."/>
            <person name="Chisholm R.L."/>
            <person name="Shaulsky G."/>
            <person name="Strassmann J.E."/>
            <person name="Queller D.C."/>
            <person name="Kuspa A."/>
            <person name="Grigoriev I.V."/>
        </authorList>
    </citation>
    <scope>NUCLEOTIDE SEQUENCE [LARGE SCALE GENOMIC DNA]</scope>
    <source>
        <strain evidence="6">QSDP1</strain>
    </source>
</reference>
<dbReference type="GeneID" id="10504911"/>
<dbReference type="VEuPathDB" id="AmoebaDB:DICPUDRAFT_22710"/>
<evidence type="ECO:0000313" key="4">
    <source>
        <dbReference type="EMBL" id="EGC36332.1"/>
    </source>
</evidence>
<dbReference type="EMBL" id="GL871030">
    <property type="protein sequence ID" value="EGC36332.1"/>
    <property type="molecule type" value="Genomic_DNA"/>
</dbReference>
<evidence type="ECO:0000313" key="6">
    <source>
        <dbReference type="Proteomes" id="UP000001064"/>
    </source>
</evidence>
<dbReference type="SUPFAM" id="SSF54160">
    <property type="entry name" value="Chromo domain-like"/>
    <property type="match status" value="1"/>
</dbReference>
<gene>
    <name evidence="2" type="ORF">DICPUDRAFT_12703</name>
    <name evidence="3" type="ORF">DICPUDRAFT_22709</name>
    <name evidence="5" type="ORF">DICPUDRAFT_22710</name>
    <name evidence="4" type="ORF">DICPUDRAFT_23730</name>
</gene>
<name>F0ZFW6_DICPU</name>
<dbReference type="RefSeq" id="XP_003293598.1">
    <property type="nucleotide sequence ID" value="XM_003293550.1"/>
</dbReference>
<dbReference type="RefSeq" id="XP_003286314.1">
    <property type="nucleotide sequence ID" value="XM_003286266.1"/>
</dbReference>
<dbReference type="VEuPathDB" id="AmoebaDB:DICPUDRAFT_22709"/>
<dbReference type="InterPro" id="IPR023780">
    <property type="entry name" value="Chromo_domain"/>
</dbReference>
<feature type="domain" description="Chromo" evidence="1">
    <location>
        <begin position="31"/>
        <end position="87"/>
    </location>
</feature>
<feature type="non-terminal residue" evidence="5">
    <location>
        <position position="1"/>
    </location>
</feature>
<keyword evidence="6" id="KW-1185">Reference proteome</keyword>
<dbReference type="KEGG" id="dpp:DICPUDRAFT_23730"/>
<dbReference type="InterPro" id="IPR000953">
    <property type="entry name" value="Chromo/chromo_shadow_dom"/>
</dbReference>
<dbReference type="RefSeq" id="XP_003287147.1">
    <property type="nucleotide sequence ID" value="XM_003287099.1"/>
</dbReference>
<dbReference type="EMBL" id="GL871075">
    <property type="protein sequence ID" value="EGC34993.1"/>
    <property type="molecule type" value="Genomic_DNA"/>
</dbReference>
<evidence type="ECO:0000259" key="1">
    <source>
        <dbReference type="PROSITE" id="PS50013"/>
    </source>
</evidence>
<dbReference type="SMART" id="SM00298">
    <property type="entry name" value="CHROMO"/>
    <property type="match status" value="1"/>
</dbReference>
<dbReference type="Pfam" id="PF00385">
    <property type="entry name" value="Chromo"/>
    <property type="match status" value="1"/>
</dbReference>
<dbReference type="AlphaFoldDB" id="F0ZFW6"/>
<dbReference type="GeneID" id="10503708"/>
<dbReference type="KEGG" id="dpp:DICPUDRAFT_22709"/>
<dbReference type="GeneID" id="10501884"/>
<dbReference type="GeneID" id="10500867"/>
<evidence type="ECO:0000313" key="3">
    <source>
        <dbReference type="EMBL" id="EGC34993.1"/>
    </source>
</evidence>
<reference evidence="5" key="1">
    <citation type="submission" date="2010-04" db="EMBL/GenBank/DDBJ databases">
        <title>Comparative genomics of the social amoebae Dictyostelium discoideum and Dictyostelium purpureum.</title>
        <authorList>
            <consortium name="US DOE Joint Genome Institute (JGI-PGF)"/>
            <person name="Sucgang R."/>
            <person name="Kuo A."/>
            <person name="Tian X."/>
            <person name="Salerno W."/>
            <person name="Parikh A."/>
            <person name="Feasley C.L."/>
            <person name="Dalin E."/>
            <person name="Tu H."/>
            <person name="Huang E."/>
            <person name="Barry K."/>
            <person name="Lindquist E."/>
            <person name="Shapiro H."/>
            <person name="Bruce D."/>
            <person name="Schmutz J."/>
            <person name="Salamov A."/>
            <person name="Fey P."/>
            <person name="Gaudet P."/>
            <person name="Anjard C."/>
            <person name="Mohan M.B."/>
            <person name="Basu S."/>
            <person name="Bushmanova Y."/>
            <person name="van der Wel H."/>
            <person name="Katoh-Kurasawa M."/>
            <person name="Coutinho P.M."/>
            <person name="Saito T."/>
            <person name="Elias M."/>
            <person name="Schaap P."/>
            <person name="Kay R.R."/>
            <person name="Henrissat B."/>
            <person name="Eichinger L."/>
            <person name="Rivero F."/>
            <person name="Putnam N.H."/>
            <person name="West C.M."/>
            <person name="Loomis W.F."/>
            <person name="Chisholm R.L."/>
            <person name="Shaulsky G."/>
            <person name="Strassmann J.E."/>
            <person name="Queller D.C."/>
            <person name="Kuspa A."/>
            <person name="Grigoriev I.V."/>
        </authorList>
    </citation>
    <scope>NUCLEOTIDE SEQUENCE</scope>
    <source>
        <strain evidence="5">QSDP1</strain>
    </source>
</reference>
<evidence type="ECO:0000313" key="2">
    <source>
        <dbReference type="EMBL" id="EGC29879.1"/>
    </source>
</evidence>
<dbReference type="OrthoDB" id="2273864at2759"/>
<dbReference type="KEGG" id="dpp:DICPUDRAFT_12703"/>
<dbReference type="VEuPathDB" id="AmoebaDB:DICPUDRAFT_23730"/>
<dbReference type="PROSITE" id="PS50013">
    <property type="entry name" value="CHROMO_2"/>
    <property type="match status" value="1"/>
</dbReference>
<dbReference type="KEGG" id="dpp:DICPUDRAFT_22710"/>
<dbReference type="VEuPathDB" id="AmoebaDB:DICPUDRAFT_12703"/>
<dbReference type="Proteomes" id="UP000001064">
    <property type="component" value="Unassembled WGS sequence"/>
</dbReference>
<sequence length="87" mass="10346">VVHVNDIKPFIEEDRNLFVDRGRKTQIPVVEEIDTIVNKRNRVYGKGSRIEYLIRYKNAGEDNDVWVPQHYLEDCPMLVRQFEDELA</sequence>
<evidence type="ECO:0000313" key="5">
    <source>
        <dbReference type="EMBL" id="EGC37186.1"/>
    </source>
</evidence>
<feature type="non-terminal residue" evidence="5">
    <location>
        <position position="87"/>
    </location>
</feature>
<accession>F0ZFW6</accession>
<dbReference type="Gene3D" id="2.40.50.40">
    <property type="match status" value="1"/>
</dbReference>
<dbReference type="RefSeq" id="XP_003288467.1">
    <property type="nucleotide sequence ID" value="XM_003288419.1"/>
</dbReference>
<dbReference type="EMBL" id="GL871382">
    <property type="protein sequence ID" value="EGC29879.1"/>
    <property type="molecule type" value="Genomic_DNA"/>
</dbReference>
<dbReference type="EMBL" id="GL871006">
    <property type="protein sequence ID" value="EGC37186.1"/>
    <property type="molecule type" value="Genomic_DNA"/>
</dbReference>